<dbReference type="EMBL" id="PKPP01021470">
    <property type="protein sequence ID" value="PWA34823.1"/>
    <property type="molecule type" value="Genomic_DNA"/>
</dbReference>
<dbReference type="GO" id="GO:0098552">
    <property type="term" value="C:side of membrane"/>
    <property type="evidence" value="ECO:0007669"/>
    <property type="project" value="UniProtKB-KW"/>
</dbReference>
<evidence type="ECO:0000256" key="9">
    <source>
        <dbReference type="ARBA" id="ARBA00023288"/>
    </source>
</evidence>
<name>A0A2U1KDY3_ARTAN</name>
<keyword evidence="14" id="KW-1185">Reference proteome</keyword>
<keyword evidence="6 11" id="KW-0472">Membrane</keyword>
<organism evidence="13 14">
    <name type="scientific">Artemisia annua</name>
    <name type="common">Sweet wormwood</name>
    <dbReference type="NCBI Taxonomy" id="35608"/>
    <lineage>
        <taxon>Eukaryota</taxon>
        <taxon>Viridiplantae</taxon>
        <taxon>Streptophyta</taxon>
        <taxon>Embryophyta</taxon>
        <taxon>Tracheophyta</taxon>
        <taxon>Spermatophyta</taxon>
        <taxon>Magnoliopsida</taxon>
        <taxon>eudicotyledons</taxon>
        <taxon>Gunneridae</taxon>
        <taxon>Pentapetalae</taxon>
        <taxon>asterids</taxon>
        <taxon>campanulids</taxon>
        <taxon>Asterales</taxon>
        <taxon>Asteraceae</taxon>
        <taxon>Asteroideae</taxon>
        <taxon>Anthemideae</taxon>
        <taxon>Artemisiinae</taxon>
        <taxon>Artemisia</taxon>
    </lineage>
</organism>
<evidence type="ECO:0000256" key="5">
    <source>
        <dbReference type="ARBA" id="ARBA00022974"/>
    </source>
</evidence>
<keyword evidence="11" id="KW-0812">Transmembrane</keyword>
<keyword evidence="4 12" id="KW-0732">Signal</keyword>
<dbReference type="Proteomes" id="UP000245207">
    <property type="component" value="Unassembled WGS sequence"/>
</dbReference>
<evidence type="ECO:0000256" key="11">
    <source>
        <dbReference type="SAM" id="Phobius"/>
    </source>
</evidence>
<keyword evidence="3" id="KW-0336">GPI-anchor</keyword>
<evidence type="ECO:0000256" key="3">
    <source>
        <dbReference type="ARBA" id="ARBA00022622"/>
    </source>
</evidence>
<feature type="transmembrane region" description="Helical" evidence="11">
    <location>
        <begin position="35"/>
        <end position="54"/>
    </location>
</feature>
<keyword evidence="11" id="KW-1133">Transmembrane helix</keyword>
<keyword evidence="7" id="KW-0325">Glycoprotein</keyword>
<dbReference type="PANTHER" id="PTHR34114:SF11">
    <property type="entry name" value="ARABINOGALACTAN PROTEIN 13-RELATED"/>
    <property type="match status" value="1"/>
</dbReference>
<dbReference type="GO" id="GO:0012505">
    <property type="term" value="C:endomembrane system"/>
    <property type="evidence" value="ECO:0007669"/>
    <property type="project" value="UniProtKB-SubCell"/>
</dbReference>
<evidence type="ECO:0000256" key="8">
    <source>
        <dbReference type="ARBA" id="ARBA00023278"/>
    </source>
</evidence>
<evidence type="ECO:0000256" key="10">
    <source>
        <dbReference type="ARBA" id="ARBA00037868"/>
    </source>
</evidence>
<reference evidence="13 14" key="1">
    <citation type="journal article" date="2018" name="Mol. Plant">
        <title>The genome of Artemisia annua provides insight into the evolution of Asteraceae family and artemisinin biosynthesis.</title>
        <authorList>
            <person name="Shen Q."/>
            <person name="Zhang L."/>
            <person name="Liao Z."/>
            <person name="Wang S."/>
            <person name="Yan T."/>
            <person name="Shi P."/>
            <person name="Liu M."/>
            <person name="Fu X."/>
            <person name="Pan Q."/>
            <person name="Wang Y."/>
            <person name="Lv Z."/>
            <person name="Lu X."/>
            <person name="Zhang F."/>
            <person name="Jiang W."/>
            <person name="Ma Y."/>
            <person name="Chen M."/>
            <person name="Hao X."/>
            <person name="Li L."/>
            <person name="Tang Y."/>
            <person name="Lv G."/>
            <person name="Zhou Y."/>
            <person name="Sun X."/>
            <person name="Brodelius P.E."/>
            <person name="Rose J.K.C."/>
            <person name="Tang K."/>
        </authorList>
    </citation>
    <scope>NUCLEOTIDE SEQUENCE [LARGE SCALE GENOMIC DNA]</scope>
    <source>
        <strain evidence="14">cv. Huhao1</strain>
        <tissue evidence="13">Leaf</tissue>
    </source>
</reference>
<protein>
    <submittedName>
        <fullName evidence="13">Arabinogalactan peptide 13</fullName>
    </submittedName>
</protein>
<sequence>MASMKMINLFVVMMAIMIAATSAQEAPAPAPTSDAAVFVPTAIASLSALIFAYMF</sequence>
<accession>A0A2U1KDY3</accession>
<proteinExistence type="inferred from homology"/>
<comment type="caution">
    <text evidence="13">The sequence shown here is derived from an EMBL/GenBank/DDBJ whole genome shotgun (WGS) entry which is preliminary data.</text>
</comment>
<dbReference type="InterPro" id="IPR039281">
    <property type="entry name" value="AGP3/12/13/14/21"/>
</dbReference>
<dbReference type="AlphaFoldDB" id="A0A2U1KDY3"/>
<evidence type="ECO:0000256" key="4">
    <source>
        <dbReference type="ARBA" id="ARBA00022729"/>
    </source>
</evidence>
<evidence type="ECO:0000256" key="2">
    <source>
        <dbReference type="ARBA" id="ARBA00005835"/>
    </source>
</evidence>
<evidence type="ECO:0000256" key="12">
    <source>
        <dbReference type="SAM" id="SignalP"/>
    </source>
</evidence>
<feature type="chain" id="PRO_5015607061" evidence="12">
    <location>
        <begin position="24"/>
        <end position="55"/>
    </location>
</feature>
<gene>
    <name evidence="13" type="ORF">CTI12_AA615500</name>
</gene>
<keyword evidence="8" id="KW-0379">Hydroxylation</keyword>
<comment type="subcellular location">
    <subcellularLocation>
        <location evidence="10">Endomembrane system</location>
        <topology evidence="10">Lipid-anchor</topology>
    </subcellularLocation>
    <subcellularLocation>
        <location evidence="1">Membrane</location>
        <topology evidence="1">Lipid-anchor</topology>
        <topology evidence="1">GPI-anchor</topology>
    </subcellularLocation>
</comment>
<evidence type="ECO:0000256" key="1">
    <source>
        <dbReference type="ARBA" id="ARBA00004589"/>
    </source>
</evidence>
<keyword evidence="5" id="KW-0654">Proteoglycan</keyword>
<feature type="signal peptide" evidence="12">
    <location>
        <begin position="1"/>
        <end position="23"/>
    </location>
</feature>
<evidence type="ECO:0000313" key="14">
    <source>
        <dbReference type="Proteomes" id="UP000245207"/>
    </source>
</evidence>
<dbReference type="PANTHER" id="PTHR34114">
    <property type="entry name" value="ARABINOGALACTAN PEPTIDE 1"/>
    <property type="match status" value="1"/>
</dbReference>
<evidence type="ECO:0000256" key="6">
    <source>
        <dbReference type="ARBA" id="ARBA00023136"/>
    </source>
</evidence>
<evidence type="ECO:0000256" key="7">
    <source>
        <dbReference type="ARBA" id="ARBA00023180"/>
    </source>
</evidence>
<keyword evidence="9" id="KW-0449">Lipoprotein</keyword>
<comment type="similarity">
    <text evidence="2">Belongs to the AG-peptide AGP family.</text>
</comment>
<evidence type="ECO:0000313" key="13">
    <source>
        <dbReference type="EMBL" id="PWA34823.1"/>
    </source>
</evidence>